<evidence type="ECO:0000313" key="3">
    <source>
        <dbReference type="Proteomes" id="UP000694523"/>
    </source>
</evidence>
<dbReference type="PANTHER" id="PTHR22014">
    <property type="entry name" value="RNA-BINDING PROTEIN 33"/>
    <property type="match status" value="1"/>
</dbReference>
<dbReference type="AlphaFoldDB" id="A0A8C6UTK0"/>
<feature type="compositionally biased region" description="Polar residues" evidence="1">
    <location>
        <begin position="42"/>
        <end position="51"/>
    </location>
</feature>
<dbReference type="InterPro" id="IPR039878">
    <property type="entry name" value="RBM33"/>
</dbReference>
<protein>
    <submittedName>
        <fullName evidence="2">Uncharacterized protein</fullName>
    </submittedName>
</protein>
<sequence>MWRRCYNVSATFTKTMTSQHQSEMSDEELNDDLLQSDDEDQNISSGVSYSQKDYAGDTEHLGEGYDEEQYQHEGEEEYTEAYSQDHNTELPQDQMDYSGEPAEGDDGYQDEVLDLEINEPIDEEFQVSSHVGFTAFDVCACTNTHPPFPLSVQLLCIQKIILSSLCSSYAQSQITRSRRWPASTFPAVFPRDVLPVHLLFFLHSFIDGALTG</sequence>
<organism evidence="2 3">
    <name type="scientific">Neogobius melanostomus</name>
    <name type="common">round goby</name>
    <dbReference type="NCBI Taxonomy" id="47308"/>
    <lineage>
        <taxon>Eukaryota</taxon>
        <taxon>Metazoa</taxon>
        <taxon>Chordata</taxon>
        <taxon>Craniata</taxon>
        <taxon>Vertebrata</taxon>
        <taxon>Euteleostomi</taxon>
        <taxon>Actinopterygii</taxon>
        <taxon>Neopterygii</taxon>
        <taxon>Teleostei</taxon>
        <taxon>Neoteleostei</taxon>
        <taxon>Acanthomorphata</taxon>
        <taxon>Gobiaria</taxon>
        <taxon>Gobiiformes</taxon>
        <taxon>Gobioidei</taxon>
        <taxon>Gobiidae</taxon>
        <taxon>Benthophilinae</taxon>
        <taxon>Neogobiini</taxon>
        <taxon>Neogobius</taxon>
    </lineage>
</organism>
<feature type="compositionally biased region" description="Basic and acidic residues" evidence="1">
    <location>
        <begin position="54"/>
        <end position="73"/>
    </location>
</feature>
<accession>A0A8C6UTK0</accession>
<dbReference type="GO" id="GO:0003723">
    <property type="term" value="F:RNA binding"/>
    <property type="evidence" value="ECO:0007669"/>
    <property type="project" value="TreeGrafter"/>
</dbReference>
<reference evidence="2" key="1">
    <citation type="submission" date="2025-08" db="UniProtKB">
        <authorList>
            <consortium name="Ensembl"/>
        </authorList>
    </citation>
    <scope>IDENTIFICATION</scope>
</reference>
<feature type="region of interest" description="Disordered" evidence="1">
    <location>
        <begin position="16"/>
        <end position="105"/>
    </location>
</feature>
<keyword evidence="3" id="KW-1185">Reference proteome</keyword>
<dbReference type="Proteomes" id="UP000694523">
    <property type="component" value="Unplaced"/>
</dbReference>
<evidence type="ECO:0000313" key="2">
    <source>
        <dbReference type="Ensembl" id="ENSNMLP00000041556.1"/>
    </source>
</evidence>
<evidence type="ECO:0000256" key="1">
    <source>
        <dbReference type="SAM" id="MobiDB-lite"/>
    </source>
</evidence>
<proteinExistence type="predicted"/>
<feature type="compositionally biased region" description="Acidic residues" evidence="1">
    <location>
        <begin position="24"/>
        <end position="41"/>
    </location>
</feature>
<reference evidence="2" key="2">
    <citation type="submission" date="2025-09" db="UniProtKB">
        <authorList>
            <consortium name="Ensembl"/>
        </authorList>
    </citation>
    <scope>IDENTIFICATION</scope>
</reference>
<dbReference type="PANTHER" id="PTHR22014:SF2">
    <property type="entry name" value="RNA-BINDING PROTEIN 33"/>
    <property type="match status" value="1"/>
</dbReference>
<name>A0A8C6UTK0_9GOBI</name>
<dbReference type="Ensembl" id="ENSNMLT00000046186.1">
    <property type="protein sequence ID" value="ENSNMLP00000041556.1"/>
    <property type="gene ID" value="ENSNMLG00000025430.1"/>
</dbReference>